<dbReference type="RefSeq" id="WP_348261551.1">
    <property type="nucleotide sequence ID" value="NZ_CP121196.1"/>
</dbReference>
<dbReference type="PROSITE" id="PS51379">
    <property type="entry name" value="4FE4S_FER_2"/>
    <property type="match status" value="2"/>
</dbReference>
<keyword evidence="5" id="KW-0479">Metal-binding</keyword>
<dbReference type="InterPro" id="IPR036188">
    <property type="entry name" value="FAD/NAD-bd_sf"/>
</dbReference>
<dbReference type="Gene3D" id="3.30.70.20">
    <property type="match status" value="1"/>
</dbReference>
<keyword evidence="3 5" id="KW-0274">FAD</keyword>
<dbReference type="InterPro" id="IPR049398">
    <property type="entry name" value="ETF-QO/FixC_UQ-bd"/>
</dbReference>
<evidence type="ECO:0000256" key="1">
    <source>
        <dbReference type="ARBA" id="ARBA00001974"/>
    </source>
</evidence>
<evidence type="ECO:0000256" key="4">
    <source>
        <dbReference type="ARBA" id="ARBA00023002"/>
    </source>
</evidence>
<dbReference type="EMBL" id="CP121196">
    <property type="protein sequence ID" value="XBH16322.1"/>
    <property type="molecule type" value="Genomic_DNA"/>
</dbReference>
<comment type="cofactor">
    <cofactor evidence="5">
        <name>[4Fe-4S] cluster</name>
        <dbReference type="ChEBI" id="CHEBI:49883"/>
    </cofactor>
    <text evidence="5">Binds 1 [4Fe-4S] cluster.</text>
</comment>
<dbReference type="EC" id="1.5.5.1" evidence="5"/>
<dbReference type="InterPro" id="IPR040156">
    <property type="entry name" value="ETF-QO"/>
</dbReference>
<evidence type="ECO:0000256" key="3">
    <source>
        <dbReference type="ARBA" id="ARBA00022827"/>
    </source>
</evidence>
<evidence type="ECO:0000256" key="2">
    <source>
        <dbReference type="ARBA" id="ARBA00022630"/>
    </source>
</evidence>
<reference evidence="7" key="1">
    <citation type="submission" date="2023-03" db="EMBL/GenBank/DDBJ databases">
        <title>Edaphobacter sp.</title>
        <authorList>
            <person name="Huber K.J."/>
            <person name="Papendorf J."/>
            <person name="Pilke C."/>
            <person name="Bunk B."/>
            <person name="Sproeer C."/>
            <person name="Pester M."/>
        </authorList>
    </citation>
    <scope>NUCLEOTIDE SEQUENCE</scope>
    <source>
        <strain evidence="7">DSM 110680</strain>
    </source>
</reference>
<dbReference type="GO" id="GO:0004174">
    <property type="term" value="F:electron-transferring-flavoprotein dehydrogenase activity"/>
    <property type="evidence" value="ECO:0007669"/>
    <property type="project" value="UniProtKB-UniRule"/>
</dbReference>
<dbReference type="SUPFAM" id="SSF54862">
    <property type="entry name" value="4Fe-4S ferredoxins"/>
    <property type="match status" value="1"/>
</dbReference>
<keyword evidence="5" id="KW-0830">Ubiquinone</keyword>
<dbReference type="Pfam" id="PF21162">
    <property type="entry name" value="ETFQO_UQ-bd"/>
    <property type="match status" value="1"/>
</dbReference>
<dbReference type="SUPFAM" id="SSF51905">
    <property type="entry name" value="FAD/NAD(P)-binding domain"/>
    <property type="match status" value="1"/>
</dbReference>
<comment type="function">
    <text evidence="5">Accepts electrons from ETF and reduces ubiquinone.</text>
</comment>
<feature type="domain" description="4Fe-4S ferredoxin-type" evidence="6">
    <location>
        <begin position="552"/>
        <end position="583"/>
    </location>
</feature>
<accession>A0AAU7DGQ3</accession>
<dbReference type="GO" id="GO:0051539">
    <property type="term" value="F:4 iron, 4 sulfur cluster binding"/>
    <property type="evidence" value="ECO:0007669"/>
    <property type="project" value="UniProtKB-UniRule"/>
</dbReference>
<dbReference type="SUPFAM" id="SSF54373">
    <property type="entry name" value="FAD-linked reductases, C-terminal domain"/>
    <property type="match status" value="1"/>
</dbReference>
<keyword evidence="5" id="KW-0408">Iron</keyword>
<keyword evidence="5" id="KW-0411">Iron-sulfur</keyword>
<evidence type="ECO:0000259" key="6">
    <source>
        <dbReference type="PROSITE" id="PS51379"/>
    </source>
</evidence>
<dbReference type="PANTHER" id="PTHR10617">
    <property type="entry name" value="ELECTRON TRANSFER FLAVOPROTEIN-UBIQUINONE OXIDOREDUCTASE"/>
    <property type="match status" value="1"/>
</dbReference>
<keyword evidence="5" id="KW-0813">Transport</keyword>
<evidence type="ECO:0000256" key="5">
    <source>
        <dbReference type="RuleBase" id="RU366068"/>
    </source>
</evidence>
<name>A0AAU7DGQ3_9BACT</name>
<protein>
    <recommendedName>
        <fullName evidence="5">Electron transfer flavoprotein-ubiquinone oxidoreductase</fullName>
        <shortName evidence="5">ETF-QO</shortName>
        <ecNumber evidence="5">1.5.5.1</ecNumber>
    </recommendedName>
</protein>
<keyword evidence="4 5" id="KW-0560">Oxidoreductase</keyword>
<feature type="domain" description="4Fe-4S ferredoxin-type" evidence="6">
    <location>
        <begin position="584"/>
        <end position="603"/>
    </location>
</feature>
<gene>
    <name evidence="7" type="ORF">P8935_17320</name>
</gene>
<sequence length="628" mass="68134">MSIDKSTEQNTEVEIERQSMEADIACVGFGPAMGGFLTTLTRAWNENPADPAFESKVAPGLPLQIVCYERADDIASGVSGVVTAARGIRASFLDFNPADIAMVAPVKTERILYLLDPVGASRRPWLLRLGDRVLRALSATLGVRDYAFHLPWTPRFLHKGGGLVMSIGQFNQWVGTQLMSSGLVQIWPSMPVSQPIFVENAERTGERVAGVRLTDQGVDSEGAPATGFVAGMDVYANLTVVGDGPFGQVGRAIDQRLGMPTGHDKREWALGMKFVIELPEETSLEAGTVWHTFGYPEPEIFGFLYVHPERLASVGIFVPSWMGDPARTVYRYLQHFIQHPALWRHLKGGSLRSWGAKSLDESGAHGEPFLVGDGYARIGEGSGSTNMLAGSGVDEAWTTGVQLGESVVDLLREGRSFTQENLSTTYEARRRASWIERNALDAMNARNGFHRGFVSGMMGMGLAGLTGGRLSLVATVPPSHKQIKKRPVKSLKELKRREAAMLAVDDGRPLHDAMMSARGWPEIDFDGKLLVSHQDALLMGGKVQAMPAFADHVVFRDAGLCIECDDKTCIAMCSGQALTLGTEGVPAFEREKCVHCGACLWNCSRAGRDGLTNIEFRAGSGGLHSAEN</sequence>
<organism evidence="7">
    <name type="scientific">Telmatobacter sp. DSM 110680</name>
    <dbReference type="NCBI Taxonomy" id="3036704"/>
    <lineage>
        <taxon>Bacteria</taxon>
        <taxon>Pseudomonadati</taxon>
        <taxon>Acidobacteriota</taxon>
        <taxon>Terriglobia</taxon>
        <taxon>Terriglobales</taxon>
        <taxon>Acidobacteriaceae</taxon>
        <taxon>Telmatobacter</taxon>
    </lineage>
</organism>
<comment type="cofactor">
    <cofactor evidence="1 5">
        <name>FAD</name>
        <dbReference type="ChEBI" id="CHEBI:57692"/>
    </cofactor>
</comment>
<keyword evidence="2 5" id="KW-0285">Flavoprotein</keyword>
<proteinExistence type="predicted"/>
<keyword evidence="5" id="KW-0249">Electron transport</keyword>
<dbReference type="PANTHER" id="PTHR10617:SF107">
    <property type="entry name" value="ELECTRON TRANSFER FLAVOPROTEIN-UBIQUINONE OXIDOREDUCTASE, MITOCHONDRIAL"/>
    <property type="match status" value="1"/>
</dbReference>
<evidence type="ECO:0000313" key="7">
    <source>
        <dbReference type="EMBL" id="XBH16322.1"/>
    </source>
</evidence>
<dbReference type="InterPro" id="IPR017896">
    <property type="entry name" value="4Fe4S_Fe-S-bd"/>
</dbReference>
<dbReference type="AlphaFoldDB" id="A0AAU7DGQ3"/>
<comment type="catalytic activity">
    <reaction evidence="5">
        <text>a ubiquinone + reduced [electron-transfer flavoprotein] = a ubiquinol + oxidized [electron-transfer flavoprotein] + H(+)</text>
        <dbReference type="Rhea" id="RHEA:24052"/>
        <dbReference type="Rhea" id="RHEA-COMP:9565"/>
        <dbReference type="Rhea" id="RHEA-COMP:9566"/>
        <dbReference type="Rhea" id="RHEA-COMP:10685"/>
        <dbReference type="Rhea" id="RHEA-COMP:10686"/>
        <dbReference type="ChEBI" id="CHEBI:15378"/>
        <dbReference type="ChEBI" id="CHEBI:16389"/>
        <dbReference type="ChEBI" id="CHEBI:17976"/>
        <dbReference type="ChEBI" id="CHEBI:57692"/>
        <dbReference type="ChEBI" id="CHEBI:58307"/>
        <dbReference type="EC" id="1.5.5.1"/>
    </reaction>
</comment>
<dbReference type="Gene3D" id="3.30.9.90">
    <property type="match status" value="1"/>
</dbReference>
<dbReference type="GO" id="GO:0046872">
    <property type="term" value="F:metal ion binding"/>
    <property type="evidence" value="ECO:0007669"/>
    <property type="project" value="UniProtKB-KW"/>
</dbReference>